<dbReference type="RefSeq" id="WP_104378279.1">
    <property type="nucleotide sequence ID" value="NZ_PSZC01000028.1"/>
</dbReference>
<dbReference type="Proteomes" id="UP000239874">
    <property type="component" value="Unassembled WGS sequence"/>
</dbReference>
<protein>
    <submittedName>
        <fullName evidence="1">Uncharacterized protein</fullName>
    </submittedName>
</protein>
<evidence type="ECO:0000313" key="1">
    <source>
        <dbReference type="EMBL" id="PPJ34761.1"/>
    </source>
</evidence>
<organism evidence="1 2">
    <name type="scientific">Nocardia nova</name>
    <dbReference type="NCBI Taxonomy" id="37330"/>
    <lineage>
        <taxon>Bacteria</taxon>
        <taxon>Bacillati</taxon>
        <taxon>Actinomycetota</taxon>
        <taxon>Actinomycetes</taxon>
        <taxon>Mycobacteriales</taxon>
        <taxon>Nocardiaceae</taxon>
        <taxon>Nocardia</taxon>
    </lineage>
</organism>
<comment type="caution">
    <text evidence="1">The sequence shown here is derived from an EMBL/GenBank/DDBJ whole genome shotgun (WGS) entry which is preliminary data.</text>
</comment>
<gene>
    <name evidence="1" type="ORF">C5E45_29395</name>
</gene>
<proteinExistence type="predicted"/>
<sequence>MSSTLLDQGKPVRNGRVMLPVGTVCVVQLMHDRRFVVFNHFKVIEVEPLVERLIEQSPSCVVGALVELLRVRSQVQRIVQDLRTGGEFGAGLGQACFCSFTLNLNIEQFGTDLRLRHRAEAHESD</sequence>
<evidence type="ECO:0000313" key="2">
    <source>
        <dbReference type="Proteomes" id="UP000239874"/>
    </source>
</evidence>
<name>A0A2S6AHQ8_9NOCA</name>
<accession>A0A2S6AHQ8</accession>
<dbReference type="EMBL" id="PSZC01000028">
    <property type="protein sequence ID" value="PPJ34761.1"/>
    <property type="molecule type" value="Genomic_DNA"/>
</dbReference>
<reference evidence="1 2" key="1">
    <citation type="submission" date="2018-02" db="EMBL/GenBank/DDBJ databases">
        <title>8 Nocardia nova and 1 Nocardia cyriacigeorgica strain used for evolution to TMP-SMX.</title>
        <authorList>
            <person name="Mehta H."/>
            <person name="Weng J."/>
            <person name="Shamoo Y."/>
        </authorList>
    </citation>
    <scope>NUCLEOTIDE SEQUENCE [LARGE SCALE GENOMIC DNA]</scope>
    <source>
        <strain evidence="1 2">MDA3139</strain>
    </source>
</reference>
<dbReference type="AlphaFoldDB" id="A0A2S6AHQ8"/>